<dbReference type="InterPro" id="IPR017850">
    <property type="entry name" value="Alkaline_phosphatase_core_sf"/>
</dbReference>
<gene>
    <name evidence="3" type="primary">atsA_1</name>
    <name evidence="3" type="ORF">LAL4801_00300</name>
</gene>
<dbReference type="EC" id="3.1.6.1" evidence="3"/>
<dbReference type="STRING" id="187304.B0E33_00160"/>
<sequence length="533" mass="59829">MSHFRMLPRLSAVVLGLAAAFVVTSQTSLAQEAQKPNILAIWGDDIGTWNISHNNRGMMGYRTPNIDRIAQEGVAFTDYYAQQSCTAGRAAFIGGNVPVRTGMTKVGLPGAEQGWQETDVTMATVLKAQGYKTGQFGKNHQGDLDEHLPTNHGFDEFFGNLYHLNAEEEPENRDYPGDMVLANGKTFREQFGPRGVLHTWANADGTQKIEDTGPLTKKRMETVDEESLAEAKRFIREAVEEGVPFFVWWNGTRMHFRTHVKEEHTGIAGPSGDTYHDGMVEHDMHVGELLDLLDELGIADNTVVMYSTDNGPHFNTWPDAGTTPFRSEKNSNWEGAYRVPTFVRWPGVFQENVTLNGIVAHEDWLPTFAAIAGASDIKEQLLEGVELGGRTYRNYIDGYDLNAYLKGETDSSPRHEFWYVNDDGQVVAARYDDWKVVFLENRGQAFGVWQEPFTELRVPAVFNLRRDPFEKAQHNANIYFDWLLDRAFVIVPIQALASRFLQTMQDYPPSQTPGSFNLSAIEEKLKAGMSGSN</sequence>
<dbReference type="AlphaFoldDB" id="A0A0M6XYM1"/>
<feature type="chain" id="PRO_5005807344" evidence="1">
    <location>
        <begin position="31"/>
        <end position="533"/>
    </location>
</feature>
<evidence type="ECO:0000313" key="4">
    <source>
        <dbReference type="Proteomes" id="UP000048926"/>
    </source>
</evidence>
<feature type="domain" description="Sulfatase N-terminal" evidence="2">
    <location>
        <begin position="36"/>
        <end position="373"/>
    </location>
</feature>
<dbReference type="GO" id="GO:0004065">
    <property type="term" value="F:arylsulfatase activity"/>
    <property type="evidence" value="ECO:0007669"/>
    <property type="project" value="UniProtKB-EC"/>
</dbReference>
<feature type="signal peptide" evidence="1">
    <location>
        <begin position="1"/>
        <end position="30"/>
    </location>
</feature>
<dbReference type="SUPFAM" id="SSF53649">
    <property type="entry name" value="Alkaline phosphatase-like"/>
    <property type="match status" value="1"/>
</dbReference>
<dbReference type="Pfam" id="PF00884">
    <property type="entry name" value="Sulfatase"/>
    <property type="match status" value="1"/>
</dbReference>
<dbReference type="InterPro" id="IPR052701">
    <property type="entry name" value="GAG_Ulvan_Degrading_Sulfatases"/>
</dbReference>
<protein>
    <submittedName>
        <fullName evidence="3">Arylsulfatase</fullName>
        <ecNumber evidence="3">3.1.6.1</ecNumber>
    </submittedName>
</protein>
<dbReference type="PANTHER" id="PTHR43751:SF2">
    <property type="entry name" value="SULFATASE N-TERMINAL DOMAIN-CONTAINING PROTEIN"/>
    <property type="match status" value="1"/>
</dbReference>
<dbReference type="EMBL" id="CXST01000001">
    <property type="protein sequence ID" value="CTQ41880.1"/>
    <property type="molecule type" value="Genomic_DNA"/>
</dbReference>
<accession>A0A0M6XYM1</accession>
<evidence type="ECO:0000259" key="2">
    <source>
        <dbReference type="Pfam" id="PF00884"/>
    </source>
</evidence>
<dbReference type="Gene3D" id="3.30.1120.10">
    <property type="match status" value="1"/>
</dbReference>
<evidence type="ECO:0000256" key="1">
    <source>
        <dbReference type="SAM" id="SignalP"/>
    </source>
</evidence>
<keyword evidence="1" id="KW-0732">Signal</keyword>
<evidence type="ECO:0000313" key="3">
    <source>
        <dbReference type="EMBL" id="CTQ41880.1"/>
    </source>
</evidence>
<keyword evidence="4" id="KW-1185">Reference proteome</keyword>
<dbReference type="InterPro" id="IPR000917">
    <property type="entry name" value="Sulfatase_N"/>
</dbReference>
<reference evidence="4" key="1">
    <citation type="submission" date="2015-07" db="EMBL/GenBank/DDBJ databases">
        <authorList>
            <person name="Rodrigo-Torres Lidia"/>
            <person name="Arahal R.David."/>
        </authorList>
    </citation>
    <scope>NUCLEOTIDE SEQUENCE [LARGE SCALE GENOMIC DNA]</scope>
    <source>
        <strain evidence="4">CECT 4801</strain>
    </source>
</reference>
<dbReference type="Proteomes" id="UP000048926">
    <property type="component" value="Unassembled WGS sequence"/>
</dbReference>
<organism evidence="3 4">
    <name type="scientific">Roseibium aggregatum</name>
    <dbReference type="NCBI Taxonomy" id="187304"/>
    <lineage>
        <taxon>Bacteria</taxon>
        <taxon>Pseudomonadati</taxon>
        <taxon>Pseudomonadota</taxon>
        <taxon>Alphaproteobacteria</taxon>
        <taxon>Hyphomicrobiales</taxon>
        <taxon>Stappiaceae</taxon>
        <taxon>Roseibium</taxon>
    </lineage>
</organism>
<dbReference type="PANTHER" id="PTHR43751">
    <property type="entry name" value="SULFATASE"/>
    <property type="match status" value="1"/>
</dbReference>
<keyword evidence="3" id="KW-0378">Hydrolase</keyword>
<dbReference type="Gene3D" id="3.40.720.10">
    <property type="entry name" value="Alkaline Phosphatase, subunit A"/>
    <property type="match status" value="1"/>
</dbReference>
<dbReference type="CDD" id="cd16142">
    <property type="entry name" value="ARS_like"/>
    <property type="match status" value="1"/>
</dbReference>
<name>A0A0M6XYM1_9HYPH</name>
<proteinExistence type="predicted"/>
<dbReference type="RefSeq" id="WP_055653744.1">
    <property type="nucleotide sequence ID" value="NZ_CXST01000001.1"/>
</dbReference>